<feature type="transmembrane region" description="Helical" evidence="11">
    <location>
        <begin position="691"/>
        <end position="711"/>
    </location>
</feature>
<feature type="transmembrane region" description="Helical" evidence="11">
    <location>
        <begin position="649"/>
        <end position="671"/>
    </location>
</feature>
<evidence type="ECO:0000256" key="3">
    <source>
        <dbReference type="ARBA" id="ARBA00008695"/>
    </source>
</evidence>
<dbReference type="CDD" id="cd16023">
    <property type="entry name" value="GPI_EPT_3"/>
    <property type="match status" value="1"/>
</dbReference>
<evidence type="ECO:0000313" key="13">
    <source>
        <dbReference type="Proteomes" id="UP000887566"/>
    </source>
</evidence>
<evidence type="ECO:0000256" key="11">
    <source>
        <dbReference type="SAM" id="Phobius"/>
    </source>
</evidence>
<dbReference type="AlphaFoldDB" id="A0A914XKF3"/>
<feature type="transmembrane region" description="Helical" evidence="11">
    <location>
        <begin position="558"/>
        <end position="581"/>
    </location>
</feature>
<feature type="transmembrane region" description="Helical" evidence="11">
    <location>
        <begin position="439"/>
        <end position="456"/>
    </location>
</feature>
<dbReference type="Pfam" id="PF01663">
    <property type="entry name" value="Phosphodiest"/>
    <property type="match status" value="1"/>
</dbReference>
<comment type="subcellular location">
    <subcellularLocation>
        <location evidence="1">Endoplasmic reticulum membrane</location>
        <topology evidence="1">Multi-pass membrane protein</topology>
    </subcellularLocation>
</comment>
<dbReference type="GO" id="GO:0005789">
    <property type="term" value="C:endoplasmic reticulum membrane"/>
    <property type="evidence" value="ECO:0007669"/>
    <property type="project" value="UniProtKB-SubCell"/>
</dbReference>
<dbReference type="Gene3D" id="3.90.228.10">
    <property type="match status" value="1"/>
</dbReference>
<sequence>MRLWTLALVVVGYLAGLYFYSRGFLLTRQTLRLNSSCADVQHPDAPVRGCWLEARFKRAIVLVIDALRFDFVDRQTGPDVSPYYHNRLATIGRLLEERKHQSLLVEFTADPPTTTLQRLKALTTGSLPTFIDAGTNFAGTAIDEDNIIDQLVGLDRNVIFLGDDTWTALFPAQFHRQFPFPSFDVKDLHSVDDGVLGHLYDELNKPDWTLLVAHFLGVDHCGHKYGPSHPEMRRKLDQMDRMIANVTQLLADDTLLIIFGDHGMTTTGDHGGDSPDELAAALFLHSNLPLHSEDNNVLSAVAQVDLVPTLSLLLDFPTPFSSLGTIIPQVFTREQQMAAAKANVEQVVRYAHSYSKQSGDSALSSRLQPLLRTFNSLTPEELTVERCLETVRQMQRIFRECWATFHGPWMLIGVLAMLETLSWTLRLMVDEDRSWGGRAVLKLVTVLLQLIAYFGQQEIIPVALHMLLSLQLVLDLAAIVNGLMVVKQNRLPSLLHAFPFLLLLLHAASFFSNSFVVYERDVIRYLAQTSLLLLLVQRKGVGAPRKPGTAAAPKIPSLWRLICVYFDWKSILFTMVALVLLRSGVMFAKCREEQSECVPSWLTASFQSLHDDADKNVRFLTALASVGLLIFAMRSFLRRNGHLDGHSFKSVALGAAPLLSFTAILVYWVSLWLPDNVWQHYQTAFSLAPPLIVYTLSLMLTALLAINPLLINVVMGEQKREELDESAVASKRKVFQHFKRNWAEYLGQPTGTVFGLASAISGPIVALLLCWTVVLVLLLGDGIVASNFASILRHGLINNMNKVSAFGEGTYLSTELSLSLNWSPMSAVDSNGKRVGCVALCEIVNDPSGVKIGCNESVVGSAKTVPNKYFIVRNDELVIVRYLLVYEHESKPPQTSNQQRLFHRTLGWLSTHRFWLLMCLYFSLLMAVGLASSSNFRFYWKRLFAQYWPNHRHNDHHHYDDA</sequence>
<evidence type="ECO:0000256" key="8">
    <source>
        <dbReference type="ARBA" id="ARBA00022989"/>
    </source>
</evidence>
<feature type="transmembrane region" description="Helical" evidence="11">
    <location>
        <begin position="914"/>
        <end position="933"/>
    </location>
</feature>
<comment type="similarity">
    <text evidence="3">Belongs to the PIGG/PIGN/PIGO family. PIGO subfamily.</text>
</comment>
<dbReference type="InterPro" id="IPR012317">
    <property type="entry name" value="Poly(ADP-ribose)pol_cat_dom"/>
</dbReference>
<evidence type="ECO:0000256" key="5">
    <source>
        <dbReference type="ARBA" id="ARBA00022679"/>
    </source>
</evidence>
<evidence type="ECO:0000256" key="4">
    <source>
        <dbReference type="ARBA" id="ARBA00022502"/>
    </source>
</evidence>
<evidence type="ECO:0000256" key="7">
    <source>
        <dbReference type="ARBA" id="ARBA00022824"/>
    </source>
</evidence>
<feature type="domain" description="PARP catalytic" evidence="12">
    <location>
        <begin position="785"/>
        <end position="844"/>
    </location>
</feature>
<evidence type="ECO:0000256" key="10">
    <source>
        <dbReference type="ARBA" id="ARBA00023180"/>
    </source>
</evidence>
<keyword evidence="5" id="KW-0808">Transferase</keyword>
<dbReference type="GO" id="GO:0003950">
    <property type="term" value="F:NAD+ poly-ADP-ribosyltransferase activity"/>
    <property type="evidence" value="ECO:0007669"/>
    <property type="project" value="InterPro"/>
</dbReference>
<evidence type="ECO:0000259" key="12">
    <source>
        <dbReference type="Pfam" id="PF00644"/>
    </source>
</evidence>
<evidence type="ECO:0000313" key="14">
    <source>
        <dbReference type="WBParaSite" id="PSAMB.scaffold916size38668.g9707.t1"/>
    </source>
</evidence>
<evidence type="ECO:0000256" key="6">
    <source>
        <dbReference type="ARBA" id="ARBA00022692"/>
    </source>
</evidence>
<name>A0A914XKF3_9BILA</name>
<feature type="transmembrane region" description="Helical" evidence="11">
    <location>
        <begin position="462"/>
        <end position="486"/>
    </location>
</feature>
<keyword evidence="9 11" id="KW-0472">Membrane</keyword>
<keyword evidence="4" id="KW-0337">GPI-anchor biosynthesis</keyword>
<dbReference type="WBParaSite" id="PSAMB.scaffold916size38668.g9707.t1">
    <property type="protein sequence ID" value="PSAMB.scaffold916size38668.g9707.t1"/>
    <property type="gene ID" value="PSAMB.scaffold916size38668.g9707"/>
</dbReference>
<dbReference type="InterPro" id="IPR017850">
    <property type="entry name" value="Alkaline_phosphatase_core_sf"/>
</dbReference>
<dbReference type="Pfam" id="PF00644">
    <property type="entry name" value="PARP"/>
    <property type="match status" value="1"/>
</dbReference>
<proteinExistence type="inferred from homology"/>
<accession>A0A914XKF3</accession>
<keyword evidence="13" id="KW-1185">Reference proteome</keyword>
<dbReference type="Gene3D" id="3.40.720.10">
    <property type="entry name" value="Alkaline Phosphatase, subunit A"/>
    <property type="match status" value="1"/>
</dbReference>
<dbReference type="GO" id="GO:0006506">
    <property type="term" value="P:GPI anchor biosynthetic process"/>
    <property type="evidence" value="ECO:0007669"/>
    <property type="project" value="UniProtKB-KW"/>
</dbReference>
<dbReference type="InterPro" id="IPR039524">
    <property type="entry name" value="PIGO/GPI13"/>
</dbReference>
<organism evidence="13 14">
    <name type="scientific">Plectus sambesii</name>
    <dbReference type="NCBI Taxonomy" id="2011161"/>
    <lineage>
        <taxon>Eukaryota</taxon>
        <taxon>Metazoa</taxon>
        <taxon>Ecdysozoa</taxon>
        <taxon>Nematoda</taxon>
        <taxon>Chromadorea</taxon>
        <taxon>Plectida</taxon>
        <taxon>Plectina</taxon>
        <taxon>Plectoidea</taxon>
        <taxon>Plectidae</taxon>
        <taxon>Plectus</taxon>
    </lineage>
</organism>
<dbReference type="InterPro" id="IPR002591">
    <property type="entry name" value="Phosphodiest/P_Trfase"/>
</dbReference>
<protein>
    <submittedName>
        <fullName evidence="14">GPI ethanolamine phosphate transferase 3</fullName>
    </submittedName>
</protein>
<feature type="transmembrane region" description="Helical" evidence="11">
    <location>
        <begin position="498"/>
        <end position="516"/>
    </location>
</feature>
<dbReference type="Proteomes" id="UP000887566">
    <property type="component" value="Unplaced"/>
</dbReference>
<dbReference type="GO" id="GO:0051377">
    <property type="term" value="F:mannose-ethanolamine phosphotransferase activity"/>
    <property type="evidence" value="ECO:0007669"/>
    <property type="project" value="InterPro"/>
</dbReference>
<keyword evidence="6 11" id="KW-0812">Transmembrane</keyword>
<keyword evidence="8 11" id="KW-1133">Transmembrane helix</keyword>
<dbReference type="InterPro" id="IPR037675">
    <property type="entry name" value="PIG-O_N"/>
</dbReference>
<reference evidence="14" key="1">
    <citation type="submission" date="2022-11" db="UniProtKB">
        <authorList>
            <consortium name="WormBaseParasite"/>
        </authorList>
    </citation>
    <scope>IDENTIFICATION</scope>
</reference>
<dbReference type="PANTHER" id="PTHR23071">
    <property type="entry name" value="PHOSPHATIDYLINOSITOL GLYCAN"/>
    <property type="match status" value="1"/>
</dbReference>
<dbReference type="PANTHER" id="PTHR23071:SF1">
    <property type="entry name" value="GPI ETHANOLAMINE PHOSPHATE TRANSFERASE 3"/>
    <property type="match status" value="1"/>
</dbReference>
<keyword evidence="10" id="KW-0325">Glycoprotein</keyword>
<evidence type="ECO:0000256" key="9">
    <source>
        <dbReference type="ARBA" id="ARBA00023136"/>
    </source>
</evidence>
<dbReference type="SUPFAM" id="SSF53649">
    <property type="entry name" value="Alkaline phosphatase-like"/>
    <property type="match status" value="1"/>
</dbReference>
<feature type="transmembrane region" description="Helical" evidence="11">
    <location>
        <begin position="617"/>
        <end position="637"/>
    </location>
</feature>
<dbReference type="SUPFAM" id="SSF56399">
    <property type="entry name" value="ADP-ribosylation"/>
    <property type="match status" value="1"/>
</dbReference>
<keyword evidence="7" id="KW-0256">Endoplasmic reticulum</keyword>
<evidence type="ECO:0000256" key="2">
    <source>
        <dbReference type="ARBA" id="ARBA00004687"/>
    </source>
</evidence>
<comment type="pathway">
    <text evidence="2">Glycolipid biosynthesis; glycosylphosphatidylinositol-anchor biosynthesis.</text>
</comment>
<feature type="transmembrane region" description="Helical" evidence="11">
    <location>
        <begin position="409"/>
        <end position="427"/>
    </location>
</feature>
<evidence type="ECO:0000256" key="1">
    <source>
        <dbReference type="ARBA" id="ARBA00004477"/>
    </source>
</evidence>